<comment type="caution">
    <text evidence="1">The sequence shown here is derived from an EMBL/GenBank/DDBJ whole genome shotgun (WGS) entry which is preliminary data.</text>
</comment>
<sequence length="300" mass="34703">MIKSLVYENMPTWLSTNKLSENTKKKYRHRILKEDIANRPLALEELKKIVNIAHDDARLRLRNAFDNTLDPLLGEGESSYDPAEGYPHIFDMKTLKGYFGEIFSGLIVENYAPFGDERWKVPVFSFRYHEIAFDQLEMMMQTGEKINTIPGRTGDDCLAFVLEDDQIIKILFCEAKCTAASHESMISSAHEKISGTNIIPVEIRRMIELLRDYDGDEVLKWRKALWKLRVKDEIQENQRFDLVSYVCGKSPVRPVTRTSWIPSQEPHKSYSVNRSLEAVEVHLNDVEGIIREVYGKEEEG</sequence>
<proteinExistence type="predicted"/>
<dbReference type="RefSeq" id="WP_098343411.1">
    <property type="nucleotide sequence ID" value="NZ_NTRR01000039.1"/>
</dbReference>
<accession>A0A2A8ZU98</accession>
<reference evidence="1 2" key="1">
    <citation type="submission" date="2017-09" db="EMBL/GenBank/DDBJ databases">
        <title>Large-scale bioinformatics analysis of Bacillus genomes uncovers conserved roles of natural products in bacterial physiology.</title>
        <authorList>
            <consortium name="Agbiome Team Llc"/>
            <person name="Bleich R.M."/>
            <person name="Grubbs K.J."/>
            <person name="Santa Maria K.C."/>
            <person name="Allen S.E."/>
            <person name="Farag S."/>
            <person name="Shank E.A."/>
            <person name="Bowers A."/>
        </authorList>
    </citation>
    <scope>NUCLEOTIDE SEQUENCE [LARGE SCALE GENOMIC DNA]</scope>
    <source>
        <strain evidence="1 2">AFS022681</strain>
    </source>
</reference>
<dbReference type="Proteomes" id="UP000220032">
    <property type="component" value="Unassembled WGS sequence"/>
</dbReference>
<gene>
    <name evidence="1" type="ORF">CN307_22730</name>
</gene>
<name>A0A2A8ZU98_BACCE</name>
<dbReference type="AlphaFoldDB" id="A0A2A8ZU98"/>
<protein>
    <submittedName>
        <fullName evidence="1">Uncharacterized protein</fullName>
    </submittedName>
</protein>
<evidence type="ECO:0000313" key="1">
    <source>
        <dbReference type="EMBL" id="PFE10888.1"/>
    </source>
</evidence>
<dbReference type="EMBL" id="NTRR01000039">
    <property type="protein sequence ID" value="PFE10888.1"/>
    <property type="molecule type" value="Genomic_DNA"/>
</dbReference>
<evidence type="ECO:0000313" key="2">
    <source>
        <dbReference type="Proteomes" id="UP000220032"/>
    </source>
</evidence>
<organism evidence="1 2">
    <name type="scientific">Bacillus cereus</name>
    <dbReference type="NCBI Taxonomy" id="1396"/>
    <lineage>
        <taxon>Bacteria</taxon>
        <taxon>Bacillati</taxon>
        <taxon>Bacillota</taxon>
        <taxon>Bacilli</taxon>
        <taxon>Bacillales</taxon>
        <taxon>Bacillaceae</taxon>
        <taxon>Bacillus</taxon>
        <taxon>Bacillus cereus group</taxon>
    </lineage>
</organism>